<name>A0A3L6SZK1_PANMI</name>
<evidence type="ECO:0000313" key="3">
    <source>
        <dbReference type="Proteomes" id="UP000275267"/>
    </source>
</evidence>
<feature type="domain" description="KIB1-4 beta-propeller" evidence="1">
    <location>
        <begin position="83"/>
        <end position="351"/>
    </location>
</feature>
<organism evidence="2 3">
    <name type="scientific">Panicum miliaceum</name>
    <name type="common">Proso millet</name>
    <name type="synonym">Broomcorn millet</name>
    <dbReference type="NCBI Taxonomy" id="4540"/>
    <lineage>
        <taxon>Eukaryota</taxon>
        <taxon>Viridiplantae</taxon>
        <taxon>Streptophyta</taxon>
        <taxon>Embryophyta</taxon>
        <taxon>Tracheophyta</taxon>
        <taxon>Spermatophyta</taxon>
        <taxon>Magnoliopsida</taxon>
        <taxon>Liliopsida</taxon>
        <taxon>Poales</taxon>
        <taxon>Poaceae</taxon>
        <taxon>PACMAD clade</taxon>
        <taxon>Panicoideae</taxon>
        <taxon>Panicodae</taxon>
        <taxon>Paniceae</taxon>
        <taxon>Panicinae</taxon>
        <taxon>Panicum</taxon>
        <taxon>Panicum sect. Panicum</taxon>
    </lineage>
</organism>
<dbReference type="InterPro" id="IPR005174">
    <property type="entry name" value="KIB1-4_b-propeller"/>
</dbReference>
<evidence type="ECO:0000259" key="1">
    <source>
        <dbReference type="Pfam" id="PF03478"/>
    </source>
</evidence>
<sequence>MAAPSAWANLSPEEVSKIARRVPCEWDRAHMDMAFVCRSWRAGLAASPPLPPPLPRLLLPSDDFTRVSCILSSCSIHQGYHDPDGLRYLGSCDGGYLFLAMEQTRRHRLMGLLQAGGGRIHLLPDEVCPRYDPSVQHVHNMVILAATLSSAPDVPGCLAAGIVTYQRDVGGPRQRRCAFWCIGDRVAYDSMPPYITEPVEDVVYRDDGFFHFLTDEEHILASAPTFFQDGDEPLRGCWTLRRCVPRDTSHDGFVRARYLLESRGELLMIVRLAPDPDSPTSGFKVFSRTGPLALEDDGSGGMVGHPYVWRELDALGGRMLFVGRGCSRSYEVAQYPGFRAGIYFLDDRSFYDDQIMFCGVDERQYPCSDTGKWTQGPLPNVERFFPEEGPSNHSSPVWFLQDVAKQRCWKDLLPELVAEVSNHLHCPVDQYRMSRVCPEWQKALLLPRRPHLPFHPVRFRGETGVARFIGAYDGGWMFVASKRTTEHRLINVTNGYGSISLPDRMSLHLGETEAMIIRAATLSSPPVVRGCVAGAIVTPPHPRSTLGPAYITFWRVGSRLASGSHEVVEGVEDVIYHQNAFHFLTKQKNLLICSPEFEEGTPVDQLRVEVKELRFQLLVDEENEWPCIEDFYVAGRYLVESRGELLMVVRTRPGSGATRVPTSSFRVFQMMKVQITEPGRADYCWNELLALDGRMLFVGRRCSRSFEAIDFPGSQEGVYFHDDQFGWTFMIWGYAYMMGQMYHCRDNGVCSVLPNAIRPLLPAGHSNTSSPIWCLH</sequence>
<reference evidence="3" key="1">
    <citation type="journal article" date="2019" name="Nat. Commun.">
        <title>The genome of broomcorn millet.</title>
        <authorList>
            <person name="Zou C."/>
            <person name="Miki D."/>
            <person name="Li D."/>
            <person name="Tang Q."/>
            <person name="Xiao L."/>
            <person name="Rajput S."/>
            <person name="Deng P."/>
            <person name="Jia W."/>
            <person name="Huang R."/>
            <person name="Zhang M."/>
            <person name="Sun Y."/>
            <person name="Hu J."/>
            <person name="Fu X."/>
            <person name="Schnable P.S."/>
            <person name="Li F."/>
            <person name="Zhang H."/>
            <person name="Feng B."/>
            <person name="Zhu X."/>
            <person name="Liu R."/>
            <person name="Schnable J.C."/>
            <person name="Zhu J.-K."/>
            <person name="Zhang H."/>
        </authorList>
    </citation>
    <scope>NUCLEOTIDE SEQUENCE [LARGE SCALE GENOMIC DNA]</scope>
</reference>
<dbReference type="PANTHER" id="PTHR33110">
    <property type="entry name" value="F-BOX/KELCH-REPEAT PROTEIN-RELATED"/>
    <property type="match status" value="1"/>
</dbReference>
<dbReference type="STRING" id="4540.A0A3L6SZK1"/>
<gene>
    <name evidence="2" type="ORF">C2845_PM05G29150</name>
</gene>
<dbReference type="Proteomes" id="UP000275267">
    <property type="component" value="Unassembled WGS sequence"/>
</dbReference>
<keyword evidence="3" id="KW-1185">Reference proteome</keyword>
<protein>
    <recommendedName>
        <fullName evidence="1">KIB1-4 beta-propeller domain-containing protein</fullName>
    </recommendedName>
</protein>
<dbReference type="EMBL" id="PQIB02000003">
    <property type="protein sequence ID" value="RLN28808.1"/>
    <property type="molecule type" value="Genomic_DNA"/>
</dbReference>
<feature type="domain" description="KIB1-4 beta-propeller" evidence="1">
    <location>
        <begin position="456"/>
        <end position="722"/>
    </location>
</feature>
<accession>A0A3L6SZK1</accession>
<evidence type="ECO:0000313" key="2">
    <source>
        <dbReference type="EMBL" id="RLN28808.1"/>
    </source>
</evidence>
<proteinExistence type="predicted"/>
<dbReference type="AlphaFoldDB" id="A0A3L6SZK1"/>
<dbReference type="Pfam" id="PF03478">
    <property type="entry name" value="Beta-prop_KIB1-4"/>
    <property type="match status" value="2"/>
</dbReference>
<comment type="caution">
    <text evidence="2">The sequence shown here is derived from an EMBL/GenBank/DDBJ whole genome shotgun (WGS) entry which is preliminary data.</text>
</comment>
<dbReference type="PANTHER" id="PTHR33110:SF121">
    <property type="entry name" value="DUF295 DOMAIN-CONTAINING PROTEIN"/>
    <property type="match status" value="1"/>
</dbReference>
<dbReference type="OrthoDB" id="591341at2759"/>